<name>A0A1Y2HCZ0_9FUNG</name>
<reference evidence="1 2" key="1">
    <citation type="submission" date="2016-07" db="EMBL/GenBank/DDBJ databases">
        <title>Pervasive Adenine N6-methylation of Active Genes in Fungi.</title>
        <authorList>
            <consortium name="DOE Joint Genome Institute"/>
            <person name="Mondo S.J."/>
            <person name="Dannebaum R.O."/>
            <person name="Kuo R.C."/>
            <person name="Labutti K."/>
            <person name="Haridas S."/>
            <person name="Kuo A."/>
            <person name="Salamov A."/>
            <person name="Ahrendt S.R."/>
            <person name="Lipzen A."/>
            <person name="Sullivan W."/>
            <person name="Andreopoulos W.B."/>
            <person name="Clum A."/>
            <person name="Lindquist E."/>
            <person name="Daum C."/>
            <person name="Ramamoorthy G.K."/>
            <person name="Gryganskyi A."/>
            <person name="Culley D."/>
            <person name="Magnuson J.K."/>
            <person name="James T.Y."/>
            <person name="O'Malley M.A."/>
            <person name="Stajich J.E."/>
            <person name="Spatafora J.W."/>
            <person name="Visel A."/>
            <person name="Grigoriev I.V."/>
        </authorList>
    </citation>
    <scope>NUCLEOTIDE SEQUENCE [LARGE SCALE GENOMIC DNA]</scope>
    <source>
        <strain evidence="1 2">PL171</strain>
    </source>
</reference>
<dbReference type="Proteomes" id="UP000193411">
    <property type="component" value="Unassembled WGS sequence"/>
</dbReference>
<dbReference type="OrthoDB" id="426293at2759"/>
<dbReference type="STRING" id="765915.A0A1Y2HCZ0"/>
<sequence length="213" mass="24023">MRDVMDPADFEYSALAINTACRQGNARVIEWWIESGLELKYSESSALAVPAALGHVDVLKVWRKFAVQQVKLDPAMLIRAAQNGAVETLEWWASESSPEKVRLAIDGCILTCRNVRVVEWYLNHGGSVKRWTDTPSSRPHSPATFMQEQRIKKQVYLSYQRLCQRYPKLTIAPLSPTQIKSLAERGCSAFIKLALTKHPPTDASSPYQSTWTT</sequence>
<dbReference type="EMBL" id="MCFL01000046">
    <property type="protein sequence ID" value="ORZ32457.1"/>
    <property type="molecule type" value="Genomic_DNA"/>
</dbReference>
<keyword evidence="2" id="KW-1185">Reference proteome</keyword>
<organism evidence="1 2">
    <name type="scientific">Catenaria anguillulae PL171</name>
    <dbReference type="NCBI Taxonomy" id="765915"/>
    <lineage>
        <taxon>Eukaryota</taxon>
        <taxon>Fungi</taxon>
        <taxon>Fungi incertae sedis</taxon>
        <taxon>Blastocladiomycota</taxon>
        <taxon>Blastocladiomycetes</taxon>
        <taxon>Blastocladiales</taxon>
        <taxon>Catenariaceae</taxon>
        <taxon>Catenaria</taxon>
    </lineage>
</organism>
<comment type="caution">
    <text evidence="1">The sequence shown here is derived from an EMBL/GenBank/DDBJ whole genome shotgun (WGS) entry which is preliminary data.</text>
</comment>
<proteinExistence type="predicted"/>
<evidence type="ECO:0008006" key="3">
    <source>
        <dbReference type="Google" id="ProtNLM"/>
    </source>
</evidence>
<gene>
    <name evidence="1" type="ORF">BCR44DRAFT_1463132</name>
</gene>
<evidence type="ECO:0000313" key="2">
    <source>
        <dbReference type="Proteomes" id="UP000193411"/>
    </source>
</evidence>
<evidence type="ECO:0000313" key="1">
    <source>
        <dbReference type="EMBL" id="ORZ32457.1"/>
    </source>
</evidence>
<dbReference type="SUPFAM" id="SSF140860">
    <property type="entry name" value="Pseudo ankyrin repeat-like"/>
    <property type="match status" value="1"/>
</dbReference>
<protein>
    <recommendedName>
        <fullName evidence="3">Ankyrin repeat-containing domain protein</fullName>
    </recommendedName>
</protein>
<dbReference type="AlphaFoldDB" id="A0A1Y2HCZ0"/>
<accession>A0A1Y2HCZ0</accession>